<keyword evidence="1" id="KW-0812">Transmembrane</keyword>
<feature type="transmembrane region" description="Helical" evidence="1">
    <location>
        <begin position="27"/>
        <end position="48"/>
    </location>
</feature>
<evidence type="ECO:0000313" key="3">
    <source>
        <dbReference type="Proteomes" id="UP001596174"/>
    </source>
</evidence>
<dbReference type="Proteomes" id="UP001596174">
    <property type="component" value="Unassembled WGS sequence"/>
</dbReference>
<protein>
    <submittedName>
        <fullName evidence="2">DUF4307 domain-containing protein</fullName>
    </submittedName>
</protein>
<keyword evidence="3" id="KW-1185">Reference proteome</keyword>
<dbReference type="InterPro" id="IPR025443">
    <property type="entry name" value="DUF4307"/>
</dbReference>
<reference evidence="3" key="1">
    <citation type="journal article" date="2019" name="Int. J. Syst. Evol. Microbiol.">
        <title>The Global Catalogue of Microorganisms (GCM) 10K type strain sequencing project: providing services to taxonomists for standard genome sequencing and annotation.</title>
        <authorList>
            <consortium name="The Broad Institute Genomics Platform"/>
            <consortium name="The Broad Institute Genome Sequencing Center for Infectious Disease"/>
            <person name="Wu L."/>
            <person name="Ma J."/>
        </authorList>
    </citation>
    <scope>NUCLEOTIDE SEQUENCE [LARGE SCALE GENOMIC DNA]</scope>
    <source>
        <strain evidence="3">JCM 4816</strain>
    </source>
</reference>
<organism evidence="2 3">
    <name type="scientific">Streptacidiphilus monticola</name>
    <dbReference type="NCBI Taxonomy" id="2161674"/>
    <lineage>
        <taxon>Bacteria</taxon>
        <taxon>Bacillati</taxon>
        <taxon>Actinomycetota</taxon>
        <taxon>Actinomycetes</taxon>
        <taxon>Kitasatosporales</taxon>
        <taxon>Streptomycetaceae</taxon>
        <taxon>Streptacidiphilus</taxon>
    </lineage>
</organism>
<dbReference type="Pfam" id="PF14155">
    <property type="entry name" value="DUF4307"/>
    <property type="match status" value="1"/>
</dbReference>
<comment type="caution">
    <text evidence="2">The sequence shown here is derived from an EMBL/GenBank/DDBJ whole genome shotgun (WGS) entry which is preliminary data.</text>
</comment>
<evidence type="ECO:0000313" key="2">
    <source>
        <dbReference type="EMBL" id="MFC5909012.1"/>
    </source>
</evidence>
<gene>
    <name evidence="2" type="ORF">ACFP3V_17525</name>
</gene>
<dbReference type="EMBL" id="JBHSQJ010000071">
    <property type="protein sequence ID" value="MFC5909012.1"/>
    <property type="molecule type" value="Genomic_DNA"/>
</dbReference>
<keyword evidence="1" id="KW-0472">Membrane</keyword>
<sequence>MTTTTEGVRPPADRYGRARSAPGRGRVVYLAVVGVFLALIAVIGYLYVSRSTVSGEVVSFHAVSDTQMDIRISVSKDAGRSASCTVRSRAEDGSEVGRTTVTLAPGSGDVTTVVHLRTTARGTTGELVGCS</sequence>
<accession>A0ABW1G4B4</accession>
<proteinExistence type="predicted"/>
<name>A0ABW1G4B4_9ACTN</name>
<keyword evidence="1" id="KW-1133">Transmembrane helix</keyword>
<evidence type="ECO:0000256" key="1">
    <source>
        <dbReference type="SAM" id="Phobius"/>
    </source>
</evidence>
<dbReference type="RefSeq" id="WP_380584422.1">
    <property type="nucleotide sequence ID" value="NZ_JBHSQJ010000071.1"/>
</dbReference>